<name>A0A914D2J6_9BILA</name>
<evidence type="ECO:0000313" key="3">
    <source>
        <dbReference type="WBParaSite" id="ACRNAN_scaffold1799.g26373.t1"/>
    </source>
</evidence>
<dbReference type="Gene3D" id="3.40.390.10">
    <property type="entry name" value="Collagenase (Catalytic Domain)"/>
    <property type="match status" value="1"/>
</dbReference>
<dbReference type="InterPro" id="IPR024079">
    <property type="entry name" value="MetalloPept_cat_dom_sf"/>
</dbReference>
<dbReference type="AlphaFoldDB" id="A0A914D2J6"/>
<organism evidence="2 3">
    <name type="scientific">Acrobeloides nanus</name>
    <dbReference type="NCBI Taxonomy" id="290746"/>
    <lineage>
        <taxon>Eukaryota</taxon>
        <taxon>Metazoa</taxon>
        <taxon>Ecdysozoa</taxon>
        <taxon>Nematoda</taxon>
        <taxon>Chromadorea</taxon>
        <taxon>Rhabditida</taxon>
        <taxon>Tylenchina</taxon>
        <taxon>Cephalobomorpha</taxon>
        <taxon>Cephaloboidea</taxon>
        <taxon>Cephalobidae</taxon>
        <taxon>Acrobeloides</taxon>
    </lineage>
</organism>
<protein>
    <submittedName>
        <fullName evidence="3">Metalloendopeptidase</fullName>
    </submittedName>
</protein>
<reference evidence="3" key="1">
    <citation type="submission" date="2022-11" db="UniProtKB">
        <authorList>
            <consortium name="WormBaseParasite"/>
        </authorList>
    </citation>
    <scope>IDENTIFICATION</scope>
</reference>
<feature type="chain" id="PRO_5036972903" evidence="1">
    <location>
        <begin position="20"/>
        <end position="273"/>
    </location>
</feature>
<dbReference type="WBParaSite" id="ACRNAN_scaffold1799.g26373.t1">
    <property type="protein sequence ID" value="ACRNAN_scaffold1799.g26373.t1"/>
    <property type="gene ID" value="ACRNAN_scaffold1799.g26373"/>
</dbReference>
<evidence type="ECO:0000313" key="2">
    <source>
        <dbReference type="Proteomes" id="UP000887540"/>
    </source>
</evidence>
<dbReference type="GO" id="GO:0008237">
    <property type="term" value="F:metallopeptidase activity"/>
    <property type="evidence" value="ECO:0007669"/>
    <property type="project" value="InterPro"/>
</dbReference>
<accession>A0A914D2J6</accession>
<sequence>MKIYLFTFYFLHIISTIHSRRCWNRLAGTRVFPEDGDAKELQPIEFEASYRLPQQYVYLWPSINDHEREVLQDSFHQIARRTCIQFNELDYKPWYHADRWKADQPYVIIKKSKQFIAYTDNKIEDINQRSLLYITDAALNHPEFNTSRGMVMAQLLNFMGYKEELLRPDAASYIQPISEIPDRNIPKFTDEQLQWPFDPESVTISHNARFMYELTIYCQTRKNTDIGAGQRVGLLTRWDAIKLNSMYCPDKVGQADPRYGPCVLPRKSNRSTS</sequence>
<proteinExistence type="predicted"/>
<evidence type="ECO:0000256" key="1">
    <source>
        <dbReference type="SAM" id="SignalP"/>
    </source>
</evidence>
<feature type="signal peptide" evidence="1">
    <location>
        <begin position="1"/>
        <end position="19"/>
    </location>
</feature>
<dbReference type="Proteomes" id="UP000887540">
    <property type="component" value="Unplaced"/>
</dbReference>
<keyword evidence="2" id="KW-1185">Reference proteome</keyword>
<keyword evidence="1" id="KW-0732">Signal</keyword>